<dbReference type="GO" id="GO:0005886">
    <property type="term" value="C:plasma membrane"/>
    <property type="evidence" value="ECO:0007669"/>
    <property type="project" value="TreeGrafter"/>
</dbReference>
<feature type="transmembrane region" description="Helical" evidence="6">
    <location>
        <begin position="55"/>
        <end position="74"/>
    </location>
</feature>
<dbReference type="AlphaFoldDB" id="A0A0W8I1U1"/>
<keyword evidence="8" id="KW-1185">Reference proteome</keyword>
<accession>A0A0W8I1U1</accession>
<dbReference type="PRINTS" id="PR00447">
    <property type="entry name" value="NATRESASSCMP"/>
</dbReference>
<evidence type="ECO:0000256" key="2">
    <source>
        <dbReference type="ARBA" id="ARBA00022448"/>
    </source>
</evidence>
<dbReference type="Proteomes" id="UP000054837">
    <property type="component" value="Unassembled WGS sequence"/>
</dbReference>
<protein>
    <recommendedName>
        <fullName evidence="9">Manganese transporter</fullName>
    </recommendedName>
</protein>
<dbReference type="EMBL" id="LQBL01000032">
    <property type="protein sequence ID" value="KUG51487.1"/>
    <property type="molecule type" value="Genomic_DNA"/>
</dbReference>
<dbReference type="PANTHER" id="PTHR11706">
    <property type="entry name" value="SOLUTE CARRIER PROTEIN FAMILY 11 MEMBER"/>
    <property type="match status" value="1"/>
</dbReference>
<reference evidence="7 8" key="1">
    <citation type="submission" date="2015-12" db="EMBL/GenBank/DDBJ databases">
        <title>Serinicoccus chungangenesis strain CD08_5 genome sequencing and assembly.</title>
        <authorList>
            <person name="Chander A.M."/>
            <person name="Kaur G."/>
            <person name="Nair G.R."/>
            <person name="Dhawan D.K."/>
            <person name="Kochhar R.K."/>
            <person name="Mayilraj S."/>
            <person name="Bhadada S.K."/>
        </authorList>
    </citation>
    <scope>NUCLEOTIDE SEQUENCE [LARGE SCALE GENOMIC DNA]</scope>
    <source>
        <strain evidence="7 8">CD08_5</strain>
    </source>
</reference>
<comment type="caution">
    <text evidence="7">The sequence shown here is derived from an EMBL/GenBank/DDBJ whole genome shotgun (WGS) entry which is preliminary data.</text>
</comment>
<feature type="transmembrane region" description="Helical" evidence="6">
    <location>
        <begin position="214"/>
        <end position="237"/>
    </location>
</feature>
<dbReference type="NCBIfam" id="NF037982">
    <property type="entry name" value="Nramp_1"/>
    <property type="match status" value="1"/>
</dbReference>
<evidence type="ECO:0008006" key="9">
    <source>
        <dbReference type="Google" id="ProtNLM"/>
    </source>
</evidence>
<feature type="transmembrane region" description="Helical" evidence="6">
    <location>
        <begin position="12"/>
        <end position="35"/>
    </location>
</feature>
<dbReference type="InterPro" id="IPR001046">
    <property type="entry name" value="NRAMP_fam"/>
</dbReference>
<keyword evidence="4 6" id="KW-1133">Transmembrane helix</keyword>
<name>A0A0W8I1U1_9MICO</name>
<feature type="transmembrane region" description="Helical" evidence="6">
    <location>
        <begin position="191"/>
        <end position="208"/>
    </location>
</feature>
<evidence type="ECO:0000256" key="5">
    <source>
        <dbReference type="ARBA" id="ARBA00023136"/>
    </source>
</evidence>
<dbReference type="PANTHER" id="PTHR11706:SF33">
    <property type="entry name" value="NATURAL RESISTANCE-ASSOCIATED MACROPHAGE PROTEIN 2"/>
    <property type="match status" value="1"/>
</dbReference>
<evidence type="ECO:0000256" key="6">
    <source>
        <dbReference type="SAM" id="Phobius"/>
    </source>
</evidence>
<feature type="transmembrane region" description="Helical" evidence="6">
    <location>
        <begin position="101"/>
        <end position="123"/>
    </location>
</feature>
<feature type="transmembrane region" description="Helical" evidence="6">
    <location>
        <begin position="249"/>
        <end position="271"/>
    </location>
</feature>
<comment type="subcellular location">
    <subcellularLocation>
        <location evidence="1">Membrane</location>
        <topology evidence="1">Multi-pass membrane protein</topology>
    </subcellularLocation>
</comment>
<keyword evidence="5 6" id="KW-0472">Membrane</keyword>
<sequence length="274" mass="28757">MASLLWFGRYKVIERVLVVLVMLMSITFLATAVIVRPDIGEMLRGLVVPSVPSGSLIVLIGLIGSAVVPYNLFLHSRSVQEQWPSSVPTTRALAEARTDTWFSITLGGLITVAILATGAAAFFGTGQSIENAADMAQQLEPTVGSAAEILFGLGFFGAGFTSAITAPLAAAIAVSGVLGWGRDMTDMRFRAVWIIVLLGGALMAYFSADPVALIIATQYAAGLSLPVLALFLIIVMNRKDILGRHVNTLTANILGGLVVAGVSILGVLQIFGLV</sequence>
<evidence type="ECO:0000313" key="8">
    <source>
        <dbReference type="Proteomes" id="UP000054837"/>
    </source>
</evidence>
<gene>
    <name evidence="7" type="ORF">AVL62_09085</name>
</gene>
<dbReference type="GO" id="GO:0005384">
    <property type="term" value="F:manganese ion transmembrane transporter activity"/>
    <property type="evidence" value="ECO:0007669"/>
    <property type="project" value="TreeGrafter"/>
</dbReference>
<evidence type="ECO:0000256" key="1">
    <source>
        <dbReference type="ARBA" id="ARBA00004141"/>
    </source>
</evidence>
<evidence type="ECO:0000313" key="7">
    <source>
        <dbReference type="EMBL" id="KUG51487.1"/>
    </source>
</evidence>
<feature type="transmembrane region" description="Helical" evidence="6">
    <location>
        <begin position="149"/>
        <end position="179"/>
    </location>
</feature>
<dbReference type="STRING" id="767452.AVL62_09085"/>
<evidence type="ECO:0000256" key="3">
    <source>
        <dbReference type="ARBA" id="ARBA00022692"/>
    </source>
</evidence>
<keyword evidence="2" id="KW-0813">Transport</keyword>
<proteinExistence type="predicted"/>
<organism evidence="7 8">
    <name type="scientific">Serinicoccus chungangensis</name>
    <dbReference type="NCBI Taxonomy" id="767452"/>
    <lineage>
        <taxon>Bacteria</taxon>
        <taxon>Bacillati</taxon>
        <taxon>Actinomycetota</taxon>
        <taxon>Actinomycetes</taxon>
        <taxon>Micrococcales</taxon>
        <taxon>Ornithinimicrobiaceae</taxon>
        <taxon>Serinicoccus</taxon>
    </lineage>
</organism>
<evidence type="ECO:0000256" key="4">
    <source>
        <dbReference type="ARBA" id="ARBA00022989"/>
    </source>
</evidence>
<dbReference type="GO" id="GO:0034755">
    <property type="term" value="P:iron ion transmembrane transport"/>
    <property type="evidence" value="ECO:0007669"/>
    <property type="project" value="TreeGrafter"/>
</dbReference>
<keyword evidence="3 6" id="KW-0812">Transmembrane</keyword>
<dbReference type="GO" id="GO:0015086">
    <property type="term" value="F:cadmium ion transmembrane transporter activity"/>
    <property type="evidence" value="ECO:0007669"/>
    <property type="project" value="TreeGrafter"/>
</dbReference>
<dbReference type="Pfam" id="PF01566">
    <property type="entry name" value="Nramp"/>
    <property type="match status" value="1"/>
</dbReference>